<dbReference type="PANTHER" id="PTHR12268">
    <property type="entry name" value="E3 UBIQUITIN-PROTEIN LIGASE KCMF1"/>
    <property type="match status" value="1"/>
</dbReference>
<feature type="domain" description="WW" evidence="15">
    <location>
        <begin position="978"/>
        <end position="1011"/>
    </location>
</feature>
<keyword evidence="3" id="KW-1003">Cell membrane</keyword>
<dbReference type="CDD" id="cd00201">
    <property type="entry name" value="WW"/>
    <property type="match status" value="1"/>
</dbReference>
<feature type="region of interest" description="Disordered" evidence="14">
    <location>
        <begin position="1596"/>
        <end position="1620"/>
    </location>
</feature>
<dbReference type="InterPro" id="IPR050774">
    <property type="entry name" value="KCMF1/Dystrophin"/>
</dbReference>
<dbReference type="EMBL" id="CAJNOQ010000070">
    <property type="protein sequence ID" value="CAF0751153.1"/>
    <property type="molecule type" value="Genomic_DNA"/>
</dbReference>
<evidence type="ECO:0000259" key="16">
    <source>
        <dbReference type="PROSITE" id="PS50135"/>
    </source>
</evidence>
<dbReference type="GO" id="GO:0045202">
    <property type="term" value="C:synapse"/>
    <property type="evidence" value="ECO:0007669"/>
    <property type="project" value="GOC"/>
</dbReference>
<evidence type="ECO:0000256" key="10">
    <source>
        <dbReference type="ARBA" id="ARBA00023203"/>
    </source>
</evidence>
<dbReference type="CDD" id="cd02334">
    <property type="entry name" value="ZZ_dystrophin"/>
    <property type="match status" value="1"/>
</dbReference>
<dbReference type="GO" id="GO:0099536">
    <property type="term" value="P:synaptic signaling"/>
    <property type="evidence" value="ECO:0007669"/>
    <property type="project" value="TreeGrafter"/>
</dbReference>
<dbReference type="Pfam" id="PF09068">
    <property type="entry name" value="EF-hand_2"/>
    <property type="match status" value="1"/>
</dbReference>
<feature type="domain" description="ZZ-type" evidence="16">
    <location>
        <begin position="1241"/>
        <end position="1297"/>
    </location>
</feature>
<dbReference type="GO" id="GO:0005856">
    <property type="term" value="C:cytoskeleton"/>
    <property type="evidence" value="ECO:0007669"/>
    <property type="project" value="UniProtKB-SubCell"/>
</dbReference>
<evidence type="ECO:0000256" key="13">
    <source>
        <dbReference type="SAM" id="Coils"/>
    </source>
</evidence>
<dbReference type="Gene3D" id="6.10.140.70">
    <property type="match status" value="1"/>
</dbReference>
<dbReference type="GO" id="GO:0016010">
    <property type="term" value="C:dystrophin-associated glycoprotein complex"/>
    <property type="evidence" value="ECO:0007669"/>
    <property type="project" value="UniProtKB-ARBA"/>
</dbReference>
<feature type="coiled-coil region" evidence="13">
    <location>
        <begin position="276"/>
        <end position="331"/>
    </location>
</feature>
<dbReference type="InterPro" id="IPR015154">
    <property type="entry name" value="EF-hand_dom_typ2"/>
</dbReference>
<evidence type="ECO:0000256" key="7">
    <source>
        <dbReference type="ARBA" id="ARBA00022833"/>
    </source>
</evidence>
<dbReference type="InterPro" id="IPR001202">
    <property type="entry name" value="WW_dom"/>
</dbReference>
<evidence type="ECO:0000256" key="4">
    <source>
        <dbReference type="ARBA" id="ARBA00022490"/>
    </source>
</evidence>
<protein>
    <recommendedName>
        <fullName evidence="20">Dystrophin</fullName>
    </recommendedName>
</protein>
<dbReference type="PROSITE" id="PS50135">
    <property type="entry name" value="ZF_ZZ_2"/>
    <property type="match status" value="1"/>
</dbReference>
<dbReference type="GO" id="GO:0005737">
    <property type="term" value="C:cytoplasm"/>
    <property type="evidence" value="ECO:0007669"/>
    <property type="project" value="UniProtKB-ARBA"/>
</dbReference>
<feature type="compositionally biased region" description="Polar residues" evidence="14">
    <location>
        <begin position="1541"/>
        <end position="1552"/>
    </location>
</feature>
<comment type="caution">
    <text evidence="17">The sequence shown here is derived from an EMBL/GenBank/DDBJ whole genome shotgun (WGS) entry which is preliminary data.</text>
</comment>
<dbReference type="Proteomes" id="UP000681722">
    <property type="component" value="Unassembled WGS sequence"/>
</dbReference>
<dbReference type="InterPro" id="IPR000433">
    <property type="entry name" value="Znf_ZZ"/>
</dbReference>
<dbReference type="Gene3D" id="1.10.238.10">
    <property type="entry name" value="EF-hand"/>
    <property type="match status" value="2"/>
</dbReference>
<dbReference type="Pfam" id="PF00569">
    <property type="entry name" value="ZZ"/>
    <property type="match status" value="1"/>
</dbReference>
<dbReference type="InterPro" id="IPR011992">
    <property type="entry name" value="EF-hand-dom_pair"/>
</dbReference>
<dbReference type="GO" id="GO:0003779">
    <property type="term" value="F:actin binding"/>
    <property type="evidence" value="ECO:0007669"/>
    <property type="project" value="UniProtKB-KW"/>
</dbReference>
<keyword evidence="11" id="KW-0206">Cytoskeleton</keyword>
<dbReference type="PROSITE" id="PS01159">
    <property type="entry name" value="WW_DOMAIN_1"/>
    <property type="match status" value="1"/>
</dbReference>
<evidence type="ECO:0000256" key="11">
    <source>
        <dbReference type="ARBA" id="ARBA00023212"/>
    </source>
</evidence>
<feature type="coiled-coil region" evidence="13">
    <location>
        <begin position="1421"/>
        <end position="1448"/>
    </location>
</feature>
<dbReference type="SUPFAM" id="SSF47473">
    <property type="entry name" value="EF-hand"/>
    <property type="match status" value="2"/>
</dbReference>
<dbReference type="SMART" id="SM00291">
    <property type="entry name" value="ZnF_ZZ"/>
    <property type="match status" value="1"/>
</dbReference>
<dbReference type="Pfam" id="PF09069">
    <property type="entry name" value="EF-hand_3"/>
    <property type="match status" value="1"/>
</dbReference>
<feature type="compositionally biased region" description="Basic and acidic residues" evidence="14">
    <location>
        <begin position="223"/>
        <end position="232"/>
    </location>
</feature>
<feature type="compositionally biased region" description="Polar residues" evidence="14">
    <location>
        <begin position="209"/>
        <end position="222"/>
    </location>
</feature>
<dbReference type="GO" id="GO:0008270">
    <property type="term" value="F:zinc ion binding"/>
    <property type="evidence" value="ECO:0007669"/>
    <property type="project" value="UniProtKB-KW"/>
</dbReference>
<dbReference type="SMART" id="SM00456">
    <property type="entry name" value="WW"/>
    <property type="match status" value="1"/>
</dbReference>
<keyword evidence="5" id="KW-0479">Metal-binding</keyword>
<dbReference type="SUPFAM" id="SSF51045">
    <property type="entry name" value="WW domain"/>
    <property type="match status" value="1"/>
</dbReference>
<dbReference type="InterPro" id="IPR036020">
    <property type="entry name" value="WW_dom_sf"/>
</dbReference>
<evidence type="ECO:0000313" key="17">
    <source>
        <dbReference type="EMBL" id="CAF0751153.1"/>
    </source>
</evidence>
<evidence type="ECO:0000256" key="14">
    <source>
        <dbReference type="SAM" id="MobiDB-lite"/>
    </source>
</evidence>
<keyword evidence="4" id="KW-0963">Cytoplasm</keyword>
<organism evidence="17 19">
    <name type="scientific">Didymodactylos carnosus</name>
    <dbReference type="NCBI Taxonomy" id="1234261"/>
    <lineage>
        <taxon>Eukaryota</taxon>
        <taxon>Metazoa</taxon>
        <taxon>Spiralia</taxon>
        <taxon>Gnathifera</taxon>
        <taxon>Rotifera</taxon>
        <taxon>Eurotatoria</taxon>
        <taxon>Bdelloidea</taxon>
        <taxon>Philodinida</taxon>
        <taxon>Philodinidae</taxon>
        <taxon>Didymodactylos</taxon>
    </lineage>
</organism>
<dbReference type="InterPro" id="IPR015153">
    <property type="entry name" value="EF-hand_dom_typ1"/>
</dbReference>
<dbReference type="SUPFAM" id="SSF46966">
    <property type="entry name" value="Spectrin repeat"/>
    <property type="match status" value="2"/>
</dbReference>
<dbReference type="Gene3D" id="1.20.58.60">
    <property type="match status" value="2"/>
</dbReference>
<dbReference type="Gene3D" id="2.20.70.10">
    <property type="match status" value="1"/>
</dbReference>
<proteinExistence type="predicted"/>
<evidence type="ECO:0000259" key="15">
    <source>
        <dbReference type="PROSITE" id="PS50020"/>
    </source>
</evidence>
<evidence type="ECO:0000256" key="2">
    <source>
        <dbReference type="ARBA" id="ARBA00004278"/>
    </source>
</evidence>
<dbReference type="EMBL" id="CAJOBC010000070">
    <property type="protein sequence ID" value="CAF3530775.1"/>
    <property type="molecule type" value="Genomic_DNA"/>
</dbReference>
<dbReference type="PROSITE" id="PS50020">
    <property type="entry name" value="WW_DOMAIN_2"/>
    <property type="match status" value="1"/>
</dbReference>
<feature type="coiled-coil region" evidence="13">
    <location>
        <begin position="694"/>
        <end position="759"/>
    </location>
</feature>
<dbReference type="PANTHER" id="PTHR12268:SF14">
    <property type="entry name" value="DYSTROPHIN-1"/>
    <property type="match status" value="1"/>
</dbReference>
<feature type="coiled-coil region" evidence="13">
    <location>
        <begin position="643"/>
        <end position="670"/>
    </location>
</feature>
<evidence type="ECO:0000256" key="1">
    <source>
        <dbReference type="ARBA" id="ARBA00004245"/>
    </source>
</evidence>
<keyword evidence="9" id="KW-0472">Membrane</keyword>
<dbReference type="GO" id="GO:0042383">
    <property type="term" value="C:sarcolemma"/>
    <property type="evidence" value="ECO:0007669"/>
    <property type="project" value="UniProtKB-SubCell"/>
</dbReference>
<reference evidence="17" key="1">
    <citation type="submission" date="2021-02" db="EMBL/GenBank/DDBJ databases">
        <authorList>
            <person name="Nowell W R."/>
        </authorList>
    </citation>
    <scope>NUCLEOTIDE SEQUENCE</scope>
</reference>
<evidence type="ECO:0000313" key="19">
    <source>
        <dbReference type="Proteomes" id="UP000663829"/>
    </source>
</evidence>
<keyword evidence="6 12" id="KW-0863">Zinc-finger</keyword>
<dbReference type="Gene3D" id="3.30.60.90">
    <property type="match status" value="1"/>
</dbReference>
<evidence type="ECO:0000256" key="3">
    <source>
        <dbReference type="ARBA" id="ARBA00022475"/>
    </source>
</evidence>
<dbReference type="Proteomes" id="UP000663829">
    <property type="component" value="Unassembled WGS sequence"/>
</dbReference>
<keyword evidence="8" id="KW-0106">Calcium</keyword>
<feature type="region of interest" description="Disordered" evidence="14">
    <location>
        <begin position="1536"/>
        <end position="1561"/>
    </location>
</feature>
<evidence type="ECO:0008006" key="20">
    <source>
        <dbReference type="Google" id="ProtNLM"/>
    </source>
</evidence>
<sequence length="1620" mass="188227">MFDSHESTDFLRCVDKLISSIKTLSKHLLSLDYDRSHHNGYDMNDTKQPTKLKAIKDALNTLNPAVQTALIHKEQQVKHFPEQTNKINILIEELCSEYEKLQINYKNKYSELIKETRQYKEYKYFIEHLSKWLTSTNENINELLKTNLDELTKYKSLLERATLLNRDMLLSLPNGDHADQMKNEIELVKEQWQSLIDSLNMLKEKHASRISSPDPTSMSTSKINDDNDDSRSKLSNDHFKTLEDNIQCWIALTKQILNQKCSVFDETSSENLIYQLKDCEKELNRLKIHIMNLMDDKNNVQERIKFFMDELNTLEEQVKTERLKLENRVEQYRCFWDELTSLNDWLIRFNNNNNVDARTVELALTQRQQHFQDVILEYKHLKANYNDENGKINIPDTLQMKIDSVLNMWEQLSTRCFKDKGEKIGDEQQLSSTLLANDSEFNQLLTEGELLLEKNVYILDKNDILLLKTSIDNYLNEFEKKYEALSGMLHVICSSPKEQQSIGFTSKAFNTETSSNTIRNALLQRQRTLSEMLIDTDSIEKLRVNFVAHFSDNENYFDDKLIPVNDKTEAHDALIEKCHQTLKKYEHTQDKTNKIHTLIEWVEKKQEEEKLKSSNTNNPDLSENTELENIKAPIATLDLSKSLDDFADYIQEIEANVATLKREAMRATHDPSTEQTYQTVLKQINEPPQISSYSQQLEQRANELHQRWNQIQVEMKELKLLITDPKSVNDLIENVDSLVKNLREKEEQIRINNNQIIDDYTQIPNFINDCKRIITELEQQRSVVERIINTGKQMYQDKDVSSGTESADDTYVVKKHSDLTLRKVRRNVVQLSQRWKNANSQIKDRLKHLQRAQTNIDGLFRKCDYLNNQLNTYDLQKLQQPEVRSLTAELTPLEIEQSKLLLANLMSCKADIDTVNQIVRNIDSDYNISPSVQQTGRIQDINNRWNYLISSVTQRVQLLQDSLRYSSESDRESSAYSHSVEPPWQRSTASNKVPYYINHSDRSTSWDHPKMLDLMRSFSNLNDIKFSAYRTAMKLRTLQKRLCLDLTPLGNIISVFEQQPTLDSVISLSNYDNHIDVAKILHYLQNIFEKTSIEYPQLLNVTLTVDLTLNWLLNVYDTSRTGTIRLLSIKIALALLCRGNIEEKYRYIFSLAASEGEAKDMVNRKNLSILFHEAIMIPKQLGEVAAFGGSSVEPSVKSCFEYANNPDAISATDFLEWVKLEPQSLVWLPVMHRLAASENAKHEARCNICKEYPLIGFRYRSLKHFNCDICQNCFFSGKQTKFYKLDDPLQEYYTTTTASEDIRDFFRIFKNKLWSKHRKQPKLGYLPLPLSFDETNDSIVAAATVTTSNQNSTNIVNYSPTPATRAYTQQSVVESDDEHSIIAQHCRNLNNFIQSSPRLPTASMSSTELLTRSSSLDNEQRHELEAIITDLEDENRLLQNEYNRLCKQHIEKSQLINEHEHSSNEQIMSYNDLEMLREAKLLRHHKCKLEARMKILEDHNKQLELQLRKSKQLLRQPNTRSPALSHQSVRQMSLGHMSVGGESSSPIHTSGTSLRRSVERSLERQPNLITIDNLFSMADDINRAVVDLVQIITDHNGQPTQQPSQQHHRRQPTSDNELKT</sequence>
<evidence type="ECO:0000256" key="5">
    <source>
        <dbReference type="ARBA" id="ARBA00022723"/>
    </source>
</evidence>
<dbReference type="InterPro" id="IPR043145">
    <property type="entry name" value="Znf_ZZ_sf"/>
</dbReference>
<evidence type="ECO:0000256" key="12">
    <source>
        <dbReference type="PROSITE-ProRule" id="PRU00228"/>
    </source>
</evidence>
<keyword evidence="13" id="KW-0175">Coiled coil</keyword>
<evidence type="ECO:0000256" key="8">
    <source>
        <dbReference type="ARBA" id="ARBA00022837"/>
    </source>
</evidence>
<keyword evidence="7" id="KW-0862">Zinc</keyword>
<comment type="subcellular location">
    <subcellularLocation>
        <location evidence="2">Cell membrane</location>
        <location evidence="2">Sarcolemma</location>
        <topology evidence="2">Peripheral membrane protein</topology>
        <orientation evidence="2">Cytoplasmic side</orientation>
    </subcellularLocation>
    <subcellularLocation>
        <location evidence="1">Cytoplasm</location>
        <location evidence="1">Cytoskeleton</location>
    </subcellularLocation>
</comment>
<dbReference type="OrthoDB" id="10057795at2759"/>
<feature type="region of interest" description="Disordered" evidence="14">
    <location>
        <begin position="206"/>
        <end position="232"/>
    </location>
</feature>
<dbReference type="SUPFAM" id="SSF57850">
    <property type="entry name" value="RING/U-box"/>
    <property type="match status" value="1"/>
</dbReference>
<accession>A0A813PBT2</accession>
<keyword evidence="19" id="KW-1185">Reference proteome</keyword>
<evidence type="ECO:0000256" key="6">
    <source>
        <dbReference type="ARBA" id="ARBA00022771"/>
    </source>
</evidence>
<keyword evidence="10" id="KW-0009">Actin-binding</keyword>
<name>A0A813PBT2_9BILA</name>
<evidence type="ECO:0000313" key="18">
    <source>
        <dbReference type="EMBL" id="CAF3530775.1"/>
    </source>
</evidence>
<gene>
    <name evidence="17" type="ORF">GPM918_LOCUS839</name>
    <name evidence="18" type="ORF">SRO942_LOCUS839</name>
</gene>
<evidence type="ECO:0000256" key="9">
    <source>
        <dbReference type="ARBA" id="ARBA00023136"/>
    </source>
</evidence>